<reference evidence="1 2" key="1">
    <citation type="journal article" date="2019" name="Commun. Biol.">
        <title>The bagworm genome reveals a unique fibroin gene that provides high tensile strength.</title>
        <authorList>
            <person name="Kono N."/>
            <person name="Nakamura H."/>
            <person name="Ohtoshi R."/>
            <person name="Tomita M."/>
            <person name="Numata K."/>
            <person name="Arakawa K."/>
        </authorList>
    </citation>
    <scope>NUCLEOTIDE SEQUENCE [LARGE SCALE GENOMIC DNA]</scope>
</reference>
<keyword evidence="2" id="KW-1185">Reference proteome</keyword>
<dbReference type="OrthoDB" id="5599713at2759"/>
<comment type="caution">
    <text evidence="1">The sequence shown here is derived from an EMBL/GenBank/DDBJ whole genome shotgun (WGS) entry which is preliminary data.</text>
</comment>
<dbReference type="AlphaFoldDB" id="A0A4C1X6H0"/>
<dbReference type="PANTHER" id="PTHR31441">
    <property type="entry name" value="FOLLICULIN FAMILY MEMBER"/>
    <property type="match status" value="1"/>
</dbReference>
<dbReference type="GO" id="GO:0005829">
    <property type="term" value="C:cytosol"/>
    <property type="evidence" value="ECO:0007669"/>
    <property type="project" value="TreeGrafter"/>
</dbReference>
<evidence type="ECO:0000313" key="2">
    <source>
        <dbReference type="Proteomes" id="UP000299102"/>
    </source>
</evidence>
<dbReference type="EMBL" id="BGZK01000736">
    <property type="protein sequence ID" value="GBP58492.1"/>
    <property type="molecule type" value="Genomic_DNA"/>
</dbReference>
<dbReference type="InterPro" id="IPR044886">
    <property type="entry name" value="FLCN_DENN_C_sf"/>
</dbReference>
<dbReference type="GO" id="GO:0005096">
    <property type="term" value="F:GTPase activator activity"/>
    <property type="evidence" value="ECO:0007669"/>
    <property type="project" value="TreeGrafter"/>
</dbReference>
<dbReference type="PANTHER" id="PTHR31441:SF2">
    <property type="entry name" value="FOLLICULIN"/>
    <property type="match status" value="1"/>
</dbReference>
<gene>
    <name evidence="1" type="ORF">EVAR_82469_1</name>
</gene>
<accession>A0A4C1X6H0</accession>
<dbReference type="Proteomes" id="UP000299102">
    <property type="component" value="Unassembled WGS sequence"/>
</dbReference>
<protein>
    <submittedName>
        <fullName evidence="1">Uncharacterized protein</fullName>
    </submittedName>
</protein>
<dbReference type="GO" id="GO:0000122">
    <property type="term" value="P:negative regulation of transcription by RNA polymerase II"/>
    <property type="evidence" value="ECO:0007669"/>
    <property type="project" value="TreeGrafter"/>
</dbReference>
<name>A0A4C1X6H0_EUMVA</name>
<organism evidence="1 2">
    <name type="scientific">Eumeta variegata</name>
    <name type="common">Bagworm moth</name>
    <name type="synonym">Eumeta japonica</name>
    <dbReference type="NCBI Taxonomy" id="151549"/>
    <lineage>
        <taxon>Eukaryota</taxon>
        <taxon>Metazoa</taxon>
        <taxon>Ecdysozoa</taxon>
        <taxon>Arthropoda</taxon>
        <taxon>Hexapoda</taxon>
        <taxon>Insecta</taxon>
        <taxon>Pterygota</taxon>
        <taxon>Neoptera</taxon>
        <taxon>Endopterygota</taxon>
        <taxon>Lepidoptera</taxon>
        <taxon>Glossata</taxon>
        <taxon>Ditrysia</taxon>
        <taxon>Tineoidea</taxon>
        <taxon>Psychidae</taxon>
        <taxon>Oiketicinae</taxon>
        <taxon>Eumeta</taxon>
    </lineage>
</organism>
<evidence type="ECO:0000313" key="1">
    <source>
        <dbReference type="EMBL" id="GBP58492.1"/>
    </source>
</evidence>
<dbReference type="GO" id="GO:1904263">
    <property type="term" value="P:positive regulation of TORC1 signaling"/>
    <property type="evidence" value="ECO:0007669"/>
    <property type="project" value="TreeGrafter"/>
</dbReference>
<sequence length="331" mass="36659">MNAVIGLCHFCEAHGPCPLFCTFTTKDEKHVTEASISSAQCTGCTSIGPETVYVTRNDGVIYCSRESLSNTELSAFLKQSAIRSITCEIISKELQDLSEIVFNKEQDVCSQRALRLKTGRNDFGPSRCLNQLTGDENIFKKLHGYFTGMLIAGGKTYTETLYTSEDLLKELDATSINASIFTPNACQVDTQESGIIVKTLLNLLPLPHSRRNEPKICLSNATVTPAASKCVLEEIENGKYACKWPGTLPTKCPTLMNKVENAMDETKFNNEVLNQHIKYLQLEWLGIAKAMKSAIDASGKNSDPVIKLKEVFGVTTQDDLLLNYWINEFCV</sequence>
<dbReference type="Gene3D" id="1.10.10.1730">
    <property type="entry name" value="Folliculin"/>
    <property type="match status" value="1"/>
</dbReference>
<proteinExistence type="predicted"/>
<dbReference type="InterPro" id="IPR021713">
    <property type="entry name" value="Folliculin"/>
</dbReference>
<dbReference type="STRING" id="151549.A0A4C1X6H0"/>